<evidence type="ECO:0000256" key="2">
    <source>
        <dbReference type="SAM" id="MobiDB-lite"/>
    </source>
</evidence>
<dbReference type="InterPro" id="IPR011761">
    <property type="entry name" value="ATP-grasp"/>
</dbReference>
<name>A0A8W8L224_MAGGI</name>
<accession>A0A8W8L224</accession>
<dbReference type="OrthoDB" id="6109609at2759"/>
<organism evidence="4 5">
    <name type="scientific">Magallana gigas</name>
    <name type="common">Pacific oyster</name>
    <name type="synonym">Crassostrea gigas</name>
    <dbReference type="NCBI Taxonomy" id="29159"/>
    <lineage>
        <taxon>Eukaryota</taxon>
        <taxon>Metazoa</taxon>
        <taxon>Spiralia</taxon>
        <taxon>Lophotrochozoa</taxon>
        <taxon>Mollusca</taxon>
        <taxon>Bivalvia</taxon>
        <taxon>Autobranchia</taxon>
        <taxon>Pteriomorphia</taxon>
        <taxon>Ostreida</taxon>
        <taxon>Ostreoidea</taxon>
        <taxon>Ostreidae</taxon>
        <taxon>Magallana</taxon>
    </lineage>
</organism>
<evidence type="ECO:0000256" key="1">
    <source>
        <dbReference type="PROSITE-ProRule" id="PRU00409"/>
    </source>
</evidence>
<dbReference type="InterPro" id="IPR031046">
    <property type="entry name" value="CARNS1"/>
</dbReference>
<evidence type="ECO:0000313" key="5">
    <source>
        <dbReference type="Proteomes" id="UP000005408"/>
    </source>
</evidence>
<dbReference type="Proteomes" id="UP000005408">
    <property type="component" value="Unassembled WGS sequence"/>
</dbReference>
<dbReference type="AlphaFoldDB" id="A0A8W8L224"/>
<keyword evidence="1" id="KW-0547">Nucleotide-binding</keyword>
<sequence>MQNQNSNMEQLVDIKTSSSKNPDQKCSIFLSSDSNESFQSSYCEWNRKVDLSPSEFVKEVSNNDKLIIDYYDALQYVLYQTNYPETEDRTAVPRTSLPESGISIVVLASPVECMAILLEGGRKCPGDMLLVLSKSWITLSPSDLDPSMNSLFVHKAISFDKGGRSFIDVFDPPRRVTYFMNFFTNAITGGQNAEGEDLEVNLECPMSSSVKLVRRTDDKLWTRIIMAKAGIAYPETLAFGYQIPYKYTVPEDAKIKIVGLSLKEGVDNVIQDEIVSYLNSLSERVTKVVVKPSGIKWNGCKGVSFHDRQEVKSICDAAISLLWYLEPGDGILLEDFCDPSDEDMEMKDYSFRIRANVCRAPGDVPITTTLVCGIGMKDRPVGGCNSNPQSLESTLIQWNLQESTEEIKEMLIQGSERILNGIIDHENALSVFEKGGIGAQTNIIGIDYFLSKRGEKYVPVGIEVNSHDCIRCCQRYEFINPSSAGKSVWPLVETMIERSQAFMLKRKTILVLGLGAICRKLVLEAVIEEKFKIALIDTIEDNSTPCVSKYIQYNFSDHTQDDLHADSIVKILQKQNIDVNGCCTFLEECTVLAAMINKKLGCLGAGVKGVAMVKKKSEIEQVLSRCVGDISHFPKAYLYVERSAIIDNIASLSSAVAEVGLPCVLKLECGPRTVCTEICQNLAECSQAFNDLQNKMSQGSDSSVVAIRYIKGTVHNVDLVVFRRKLVAAFVVDNGSTRPGSFTETAACMPSCLSSDKVGQLVTAAYQCCTEIGLENGVFNVEMKMTPMGPKLIKINARMGGFYYRHWILKCYGVDMVKYVFMIASGIKPIPPKLNASCHIMGVAFDPSTHADVLDSQKFRNAMEYIKGQNDVILTADKDLRNVSNTNQEEPMCSVAVCTESRVSAKEKLLSLCITLGVGSPEYNVQHLISDFR</sequence>
<dbReference type="EnsemblMetazoa" id="G26315.4">
    <property type="protein sequence ID" value="G26315.4:cds"/>
    <property type="gene ID" value="G26315"/>
</dbReference>
<evidence type="ECO:0000313" key="4">
    <source>
        <dbReference type="EnsemblMetazoa" id="G26315.4:cds"/>
    </source>
</evidence>
<dbReference type="GO" id="GO:0005524">
    <property type="term" value="F:ATP binding"/>
    <property type="evidence" value="ECO:0007669"/>
    <property type="project" value="UniProtKB-UniRule"/>
</dbReference>
<proteinExistence type="predicted"/>
<feature type="region of interest" description="Disordered" evidence="2">
    <location>
        <begin position="1"/>
        <end position="22"/>
    </location>
</feature>
<protein>
    <recommendedName>
        <fullName evidence="3">ATP-grasp domain-containing protein</fullName>
    </recommendedName>
</protein>
<dbReference type="Gene3D" id="3.30.470.20">
    <property type="entry name" value="ATP-grasp fold, B domain"/>
    <property type="match status" value="1"/>
</dbReference>
<dbReference type="OMA" id="NASCHIM"/>
<dbReference type="GO" id="GO:0046872">
    <property type="term" value="F:metal ion binding"/>
    <property type="evidence" value="ECO:0007669"/>
    <property type="project" value="InterPro"/>
</dbReference>
<dbReference type="PANTHER" id="PTHR48066:SF1">
    <property type="entry name" value="CARNOSINE SYNTHASE 1"/>
    <property type="match status" value="1"/>
</dbReference>
<feature type="compositionally biased region" description="Polar residues" evidence="2">
    <location>
        <begin position="1"/>
        <end position="21"/>
    </location>
</feature>
<evidence type="ECO:0000259" key="3">
    <source>
        <dbReference type="PROSITE" id="PS50975"/>
    </source>
</evidence>
<feature type="domain" description="ATP-grasp" evidence="3">
    <location>
        <begin position="630"/>
        <end position="825"/>
    </location>
</feature>
<dbReference type="GO" id="GO:0035499">
    <property type="term" value="P:carnosine biosynthetic process"/>
    <property type="evidence" value="ECO:0007669"/>
    <property type="project" value="InterPro"/>
</dbReference>
<dbReference type="PROSITE" id="PS50975">
    <property type="entry name" value="ATP_GRASP"/>
    <property type="match status" value="1"/>
</dbReference>
<dbReference type="SUPFAM" id="SSF56059">
    <property type="entry name" value="Glutathione synthetase ATP-binding domain-like"/>
    <property type="match status" value="2"/>
</dbReference>
<keyword evidence="5" id="KW-1185">Reference proteome</keyword>
<dbReference type="GO" id="GO:0016887">
    <property type="term" value="F:ATP hydrolysis activity"/>
    <property type="evidence" value="ECO:0007669"/>
    <property type="project" value="InterPro"/>
</dbReference>
<reference evidence="4" key="1">
    <citation type="submission" date="2022-08" db="UniProtKB">
        <authorList>
            <consortium name="EnsemblMetazoa"/>
        </authorList>
    </citation>
    <scope>IDENTIFICATION</scope>
    <source>
        <strain evidence="4">05x7-T-G4-1.051#20</strain>
    </source>
</reference>
<keyword evidence="1" id="KW-0067">ATP-binding</keyword>
<dbReference type="GO" id="GO:0047730">
    <property type="term" value="F:carnosine synthase activity"/>
    <property type="evidence" value="ECO:0007669"/>
    <property type="project" value="InterPro"/>
</dbReference>
<dbReference type="PANTHER" id="PTHR48066">
    <property type="entry name" value="CARNOSINE SYNTHASE 1"/>
    <property type="match status" value="1"/>
</dbReference>